<dbReference type="SUPFAM" id="SSF53474">
    <property type="entry name" value="alpha/beta-Hydrolases"/>
    <property type="match status" value="1"/>
</dbReference>
<dbReference type="InterPro" id="IPR029058">
    <property type="entry name" value="AB_hydrolase_fold"/>
</dbReference>
<dbReference type="Proteomes" id="UP001240984">
    <property type="component" value="Unassembled WGS sequence"/>
</dbReference>
<comment type="caution">
    <text evidence="1">The sequence shown here is derived from an EMBL/GenBank/DDBJ whole genome shotgun (WGS) entry which is preliminary data.</text>
</comment>
<accession>A0ABT9MU18</accession>
<proteinExistence type="predicted"/>
<reference evidence="1 2" key="1">
    <citation type="submission" date="2023-07" db="EMBL/GenBank/DDBJ databases">
        <title>Sequencing the genomes of 1000 actinobacteria strains.</title>
        <authorList>
            <person name="Klenk H.-P."/>
        </authorList>
    </citation>
    <scope>NUCLEOTIDE SEQUENCE [LARGE SCALE GENOMIC DNA]</scope>
    <source>
        <strain evidence="1 2">DSM 44710</strain>
    </source>
</reference>
<evidence type="ECO:0000313" key="2">
    <source>
        <dbReference type="Proteomes" id="UP001240984"/>
    </source>
</evidence>
<name>A0ABT9MU18_9ACTN</name>
<gene>
    <name evidence="1" type="ORF">J2S43_003288</name>
</gene>
<sequence>MACLTTASAAVAGAGVWSRRGGPAPLLPPAPAGMERLERMYSVARGRVVDFWTAVPHGHGDGADLPVCLVLHGSSKRPPDFPALGLGGFLTDAVRRGAPPFVLAGATGDRLAWQPAGADDPQRMVAEEIPAWCARRGLDSGRLAAWGWSMGGYGALLLAESRPGLLRAVAAFSPAVGPGDPVFRGITRLGATPVGLWCGTDDPLYPPVRTLHDALPAEPAAGGYGPGRHNFGYWSTILAPAFDFIGATLDGSAAT</sequence>
<dbReference type="EMBL" id="JAUSRA010000001">
    <property type="protein sequence ID" value="MDP9794776.1"/>
    <property type="molecule type" value="Genomic_DNA"/>
</dbReference>
<dbReference type="InterPro" id="IPR050583">
    <property type="entry name" value="Mycobacterial_A85_antigen"/>
</dbReference>
<evidence type="ECO:0000313" key="1">
    <source>
        <dbReference type="EMBL" id="MDP9794776.1"/>
    </source>
</evidence>
<dbReference type="PANTHER" id="PTHR48098:SF1">
    <property type="entry name" value="DIACYLGLYCEROL ACYLTRANSFERASE_MYCOLYLTRANSFERASE AG85A"/>
    <property type="match status" value="1"/>
</dbReference>
<protein>
    <submittedName>
        <fullName evidence="1">Poly(3-hydroxybutyrate) depolymerase</fullName>
    </submittedName>
</protein>
<dbReference type="Pfam" id="PF00756">
    <property type="entry name" value="Esterase"/>
    <property type="match status" value="1"/>
</dbReference>
<organism evidence="1 2">
    <name type="scientific">Catenuloplanes nepalensis</name>
    <dbReference type="NCBI Taxonomy" id="587533"/>
    <lineage>
        <taxon>Bacteria</taxon>
        <taxon>Bacillati</taxon>
        <taxon>Actinomycetota</taxon>
        <taxon>Actinomycetes</taxon>
        <taxon>Micromonosporales</taxon>
        <taxon>Micromonosporaceae</taxon>
        <taxon>Catenuloplanes</taxon>
    </lineage>
</organism>
<keyword evidence="2" id="KW-1185">Reference proteome</keyword>
<dbReference type="PANTHER" id="PTHR48098">
    <property type="entry name" value="ENTEROCHELIN ESTERASE-RELATED"/>
    <property type="match status" value="1"/>
</dbReference>
<dbReference type="Gene3D" id="3.40.50.1820">
    <property type="entry name" value="alpha/beta hydrolase"/>
    <property type="match status" value="1"/>
</dbReference>
<dbReference type="InterPro" id="IPR000801">
    <property type="entry name" value="Esterase-like"/>
</dbReference>